<dbReference type="InterPro" id="IPR011765">
    <property type="entry name" value="Pept_M16_N"/>
</dbReference>
<evidence type="ECO:0000259" key="3">
    <source>
        <dbReference type="Pfam" id="PF05193"/>
    </source>
</evidence>
<reference evidence="4 5" key="1">
    <citation type="submission" date="2016-10" db="EMBL/GenBank/DDBJ databases">
        <authorList>
            <person name="de Groot N.N."/>
        </authorList>
    </citation>
    <scope>NUCLEOTIDE SEQUENCE [LARGE SCALE GENOMIC DNA]</scope>
    <source>
        <strain evidence="4 5">MP1X4</strain>
    </source>
</reference>
<dbReference type="OrthoDB" id="9811314at2"/>
<dbReference type="InterPro" id="IPR050361">
    <property type="entry name" value="MPP/UQCRC_Complex"/>
</dbReference>
<dbReference type="STRING" id="652787.SAMN05216490_4242"/>
<proteinExistence type="predicted"/>
<feature type="signal peptide" evidence="1">
    <location>
        <begin position="1"/>
        <end position="20"/>
    </location>
</feature>
<evidence type="ECO:0000313" key="4">
    <source>
        <dbReference type="EMBL" id="SDT59889.1"/>
    </source>
</evidence>
<keyword evidence="1" id="KW-0732">Signal</keyword>
<dbReference type="GO" id="GO:0046872">
    <property type="term" value="F:metal ion binding"/>
    <property type="evidence" value="ECO:0007669"/>
    <property type="project" value="InterPro"/>
</dbReference>
<feature type="domain" description="Peptidase M16 C-terminal" evidence="3">
    <location>
        <begin position="186"/>
        <end position="353"/>
    </location>
</feature>
<dbReference type="PANTHER" id="PTHR11851">
    <property type="entry name" value="METALLOPROTEASE"/>
    <property type="match status" value="1"/>
</dbReference>
<feature type="domain" description="Peptidase M16 N-terminal" evidence="2">
    <location>
        <begin position="40"/>
        <end position="174"/>
    </location>
</feature>
<dbReference type="InterPro" id="IPR011249">
    <property type="entry name" value="Metalloenz_LuxS/M16"/>
</dbReference>
<dbReference type="InterPro" id="IPR007863">
    <property type="entry name" value="Peptidase_M16_C"/>
</dbReference>
<dbReference type="Pfam" id="PF05193">
    <property type="entry name" value="Peptidase_M16_C"/>
    <property type="match status" value="1"/>
</dbReference>
<dbReference type="Pfam" id="PF00675">
    <property type="entry name" value="Peptidase_M16"/>
    <property type="match status" value="1"/>
</dbReference>
<keyword evidence="5" id="KW-1185">Reference proteome</keyword>
<dbReference type="PANTHER" id="PTHR11851:SF224">
    <property type="entry name" value="PROCESSING PROTEASE"/>
    <property type="match status" value="1"/>
</dbReference>
<sequence>MKKIFLLISMLCLVMPGVFAQSATTSFDVDGIKVIFKPTVKEIINVRVFFRGGVSNYKPEQAGIENFTLAAITQCGTQKYNGNAFRNMADTYSIDIGSASNYDYGDIDMECISKYFDQAWDLLADAIVTPTFDSNEIELLRNKLISRVRQEESDPDNRAEQLLMQNAFEGTPYAIDPSGDEAKLSKFTADDLKAYYKSILNKNQLFIVVAGKISKDELVEKIHASFAALPSKPYTQVNYKEPIWNDNKVVVESRNLSTNYINAIMNAPPVYSADYVPFRLGVSILAGALFSDLRTKLNLSYDPGAVSEMRQMPFARMYVSTNQPKVAVEEMTRMLNLVRVYGATKEGLKHLKSGYIVSNYLKQQSTAAITGSLGIAEILGDWQMDEKLPELINSVTVDQIDIALNQYIVGLRWAYLGDADQAKDAEEAFKQKIR</sequence>
<evidence type="ECO:0000259" key="2">
    <source>
        <dbReference type="Pfam" id="PF00675"/>
    </source>
</evidence>
<gene>
    <name evidence="4" type="ORF">SAMN05216490_4242</name>
</gene>
<organism evidence="4 5">
    <name type="scientific">Mucilaginibacter mallensis</name>
    <dbReference type="NCBI Taxonomy" id="652787"/>
    <lineage>
        <taxon>Bacteria</taxon>
        <taxon>Pseudomonadati</taxon>
        <taxon>Bacteroidota</taxon>
        <taxon>Sphingobacteriia</taxon>
        <taxon>Sphingobacteriales</taxon>
        <taxon>Sphingobacteriaceae</taxon>
        <taxon>Mucilaginibacter</taxon>
    </lineage>
</organism>
<dbReference type="Gene3D" id="3.30.830.10">
    <property type="entry name" value="Metalloenzyme, LuxS/M16 peptidase-like"/>
    <property type="match status" value="2"/>
</dbReference>
<accession>A0A1H2BPS6</accession>
<dbReference type="RefSeq" id="WP_091377762.1">
    <property type="nucleotide sequence ID" value="NZ_LT629740.1"/>
</dbReference>
<dbReference type="AlphaFoldDB" id="A0A1H2BPS6"/>
<protein>
    <submittedName>
        <fullName evidence="4">Predicted Zn-dependent peptidase</fullName>
    </submittedName>
</protein>
<feature type="chain" id="PRO_5009270251" evidence="1">
    <location>
        <begin position="21"/>
        <end position="434"/>
    </location>
</feature>
<evidence type="ECO:0000313" key="5">
    <source>
        <dbReference type="Proteomes" id="UP000199679"/>
    </source>
</evidence>
<evidence type="ECO:0000256" key="1">
    <source>
        <dbReference type="SAM" id="SignalP"/>
    </source>
</evidence>
<dbReference type="Proteomes" id="UP000199679">
    <property type="component" value="Chromosome I"/>
</dbReference>
<dbReference type="EMBL" id="LT629740">
    <property type="protein sequence ID" value="SDT59889.1"/>
    <property type="molecule type" value="Genomic_DNA"/>
</dbReference>
<dbReference type="SUPFAM" id="SSF63411">
    <property type="entry name" value="LuxS/MPP-like metallohydrolase"/>
    <property type="match status" value="2"/>
</dbReference>
<name>A0A1H2BPS6_MUCMA</name>